<proteinExistence type="predicted"/>
<organism evidence="1">
    <name type="scientific">Solanum chacoense</name>
    <name type="common">Chaco potato</name>
    <dbReference type="NCBI Taxonomy" id="4108"/>
    <lineage>
        <taxon>Eukaryota</taxon>
        <taxon>Viridiplantae</taxon>
        <taxon>Streptophyta</taxon>
        <taxon>Embryophyta</taxon>
        <taxon>Tracheophyta</taxon>
        <taxon>Spermatophyta</taxon>
        <taxon>Magnoliopsida</taxon>
        <taxon>eudicotyledons</taxon>
        <taxon>Gunneridae</taxon>
        <taxon>Pentapetalae</taxon>
        <taxon>asterids</taxon>
        <taxon>lamiids</taxon>
        <taxon>Solanales</taxon>
        <taxon>Solanaceae</taxon>
        <taxon>Solanoideae</taxon>
        <taxon>Solaneae</taxon>
        <taxon>Solanum</taxon>
    </lineage>
</organism>
<evidence type="ECO:0000313" key="1">
    <source>
        <dbReference type="EMBL" id="JAP10176.1"/>
    </source>
</evidence>
<protein>
    <submittedName>
        <fullName evidence="1">Putative ovule protein</fullName>
    </submittedName>
</protein>
<sequence length="76" mass="8614">MSNSCCACILPFGKLEIRGKSMKFVALVPSVSRLPPLSSFDFPFSNFLNYAFFVLLQWMDHHIVGIYYFSSSLSLP</sequence>
<reference evidence="1" key="1">
    <citation type="submission" date="2015-12" db="EMBL/GenBank/DDBJ databases">
        <title>Gene expression during late stages of embryo sac development: a critical building block for successful pollen-pistil interactions.</title>
        <authorList>
            <person name="Liu Y."/>
            <person name="Joly V."/>
            <person name="Sabar M."/>
            <person name="Matton D.P."/>
        </authorList>
    </citation>
    <scope>NUCLEOTIDE SEQUENCE</scope>
</reference>
<name>A0A0V0GS60_SOLCH</name>
<dbReference type="AlphaFoldDB" id="A0A0V0GS60"/>
<accession>A0A0V0GS60</accession>
<dbReference type="EMBL" id="GEDG01033599">
    <property type="protein sequence ID" value="JAP10176.1"/>
    <property type="molecule type" value="Transcribed_RNA"/>
</dbReference>